<protein>
    <submittedName>
        <fullName evidence="3">Type II toxin-antitoxin system PemK/MazF family toxin</fullName>
    </submittedName>
</protein>
<dbReference type="SUPFAM" id="SSF50118">
    <property type="entry name" value="Cell growth inhibitor/plasmid maintenance toxic component"/>
    <property type="match status" value="1"/>
</dbReference>
<comment type="similarity">
    <text evidence="1">Belongs to the PemK/MazF family.</text>
</comment>
<dbReference type="GO" id="GO:0004521">
    <property type="term" value="F:RNA endonuclease activity"/>
    <property type="evidence" value="ECO:0007669"/>
    <property type="project" value="TreeGrafter"/>
</dbReference>
<accession>A0A2K2UD20</accession>
<dbReference type="Proteomes" id="UP000236197">
    <property type="component" value="Unassembled WGS sequence"/>
</dbReference>
<gene>
    <name evidence="3" type="ORF">C2L71_04555</name>
</gene>
<comment type="caution">
    <text evidence="3">The sequence shown here is derived from an EMBL/GenBank/DDBJ whole genome shotgun (WGS) entry which is preliminary data.</text>
</comment>
<evidence type="ECO:0000256" key="1">
    <source>
        <dbReference type="ARBA" id="ARBA00007521"/>
    </source>
</evidence>
<evidence type="ECO:0000313" key="3">
    <source>
        <dbReference type="EMBL" id="PNV68108.1"/>
    </source>
</evidence>
<evidence type="ECO:0000313" key="4">
    <source>
        <dbReference type="Proteomes" id="UP000236197"/>
    </source>
</evidence>
<dbReference type="GO" id="GO:0003677">
    <property type="term" value="F:DNA binding"/>
    <property type="evidence" value="ECO:0007669"/>
    <property type="project" value="InterPro"/>
</dbReference>
<evidence type="ECO:0000256" key="2">
    <source>
        <dbReference type="ARBA" id="ARBA00022649"/>
    </source>
</evidence>
<dbReference type="Pfam" id="PF02452">
    <property type="entry name" value="PemK_toxin"/>
    <property type="match status" value="1"/>
</dbReference>
<proteinExistence type="inferred from homology"/>
<dbReference type="PANTHER" id="PTHR33988:SF3">
    <property type="entry name" value="ENDORIBONUCLEASE TOXIN CHPB-RELATED"/>
    <property type="match status" value="1"/>
</dbReference>
<keyword evidence="4" id="KW-1185">Reference proteome</keyword>
<dbReference type="GO" id="GO:0016075">
    <property type="term" value="P:rRNA catabolic process"/>
    <property type="evidence" value="ECO:0007669"/>
    <property type="project" value="TreeGrafter"/>
</dbReference>
<sequence>MRLGQGRGCRGDSVILEQGDVIMVDFNPSIGYEPAKIRPAVVVSGYGFNSRANLVAVVPTTTKDNGYPLHLPVKCSGRSIGFACVELLRTIDVGRRGYEYLGCADDETVRTILASIRGMLELR</sequence>
<name>A0A2K2UD20_9ACTN</name>
<dbReference type="InterPro" id="IPR003477">
    <property type="entry name" value="PemK-like"/>
</dbReference>
<reference evidence="4" key="1">
    <citation type="submission" date="2018-01" db="EMBL/GenBank/DDBJ databases">
        <title>Rubneribacter badeniensis gen. nov., sp. nov., and Colonibacter rubneri, gen. nov., sp. nov., WGS of new members of the Eggerthellaceae.</title>
        <authorList>
            <person name="Danylec N."/>
            <person name="Stoll D.A."/>
            <person name="Doetsch A."/>
            <person name="Kulling S.E."/>
            <person name="Huch M."/>
        </authorList>
    </citation>
    <scope>NUCLEOTIDE SEQUENCE [LARGE SCALE GENOMIC DNA]</scope>
    <source>
        <strain evidence="4">ResAG-96</strain>
    </source>
</reference>
<keyword evidence="2" id="KW-1277">Toxin-antitoxin system</keyword>
<dbReference type="InterPro" id="IPR011067">
    <property type="entry name" value="Plasmid_toxin/cell-grow_inhib"/>
</dbReference>
<dbReference type="GO" id="GO:0006402">
    <property type="term" value="P:mRNA catabolic process"/>
    <property type="evidence" value="ECO:0007669"/>
    <property type="project" value="TreeGrafter"/>
</dbReference>
<dbReference type="EMBL" id="PPEK01000003">
    <property type="protein sequence ID" value="PNV68108.1"/>
    <property type="molecule type" value="Genomic_DNA"/>
</dbReference>
<organism evidence="3 4">
    <name type="scientific">Enteroscipio rubneri</name>
    <dbReference type="NCBI Taxonomy" id="2070686"/>
    <lineage>
        <taxon>Bacteria</taxon>
        <taxon>Bacillati</taxon>
        <taxon>Actinomycetota</taxon>
        <taxon>Coriobacteriia</taxon>
        <taxon>Eggerthellales</taxon>
        <taxon>Eggerthellaceae</taxon>
        <taxon>Enteroscipio</taxon>
    </lineage>
</organism>
<dbReference type="Gene3D" id="2.30.30.110">
    <property type="match status" value="1"/>
</dbReference>
<dbReference type="AlphaFoldDB" id="A0A2K2UD20"/>
<dbReference type="PANTHER" id="PTHR33988">
    <property type="entry name" value="ENDORIBONUCLEASE MAZF-RELATED"/>
    <property type="match status" value="1"/>
</dbReference>